<organism evidence="6 7">
    <name type="scientific">Jejuia pallidilutea</name>
    <dbReference type="NCBI Taxonomy" id="504487"/>
    <lineage>
        <taxon>Bacteria</taxon>
        <taxon>Pseudomonadati</taxon>
        <taxon>Bacteroidota</taxon>
        <taxon>Flavobacteriia</taxon>
        <taxon>Flavobacteriales</taxon>
        <taxon>Flavobacteriaceae</taxon>
        <taxon>Jejuia</taxon>
    </lineage>
</organism>
<dbReference type="Proteomes" id="UP000030184">
    <property type="component" value="Unassembled WGS sequence"/>
</dbReference>
<dbReference type="PROSITE" id="PS00687">
    <property type="entry name" value="ALDEHYDE_DEHYDR_GLU"/>
    <property type="match status" value="1"/>
</dbReference>
<dbReference type="SUPFAM" id="SSF53720">
    <property type="entry name" value="ALDH-like"/>
    <property type="match status" value="1"/>
</dbReference>
<dbReference type="FunFam" id="3.40.309.10:FF:000012">
    <property type="entry name" value="Betaine aldehyde dehydrogenase"/>
    <property type="match status" value="1"/>
</dbReference>
<proteinExistence type="inferred from homology"/>
<evidence type="ECO:0000313" key="7">
    <source>
        <dbReference type="Proteomes" id="UP000030184"/>
    </source>
</evidence>
<name>A0A098LV49_9FLAO</name>
<dbReference type="EC" id="1.2.1.3" evidence="6"/>
<keyword evidence="7" id="KW-1185">Reference proteome</keyword>
<dbReference type="OrthoDB" id="9762913at2"/>
<keyword evidence="2 4" id="KW-0560">Oxidoreductase</keyword>
<comment type="caution">
    <text evidence="6">The sequence shown here is derived from an EMBL/GenBank/DDBJ whole genome shotgun (WGS) entry which is preliminary data.</text>
</comment>
<dbReference type="GO" id="GO:0004029">
    <property type="term" value="F:aldehyde dehydrogenase (NAD+) activity"/>
    <property type="evidence" value="ECO:0007669"/>
    <property type="project" value="UniProtKB-EC"/>
</dbReference>
<dbReference type="PANTHER" id="PTHR11699">
    <property type="entry name" value="ALDEHYDE DEHYDROGENASE-RELATED"/>
    <property type="match status" value="1"/>
</dbReference>
<evidence type="ECO:0000256" key="4">
    <source>
        <dbReference type="RuleBase" id="RU003345"/>
    </source>
</evidence>
<dbReference type="AlphaFoldDB" id="A0A098LV49"/>
<dbReference type="InterPro" id="IPR016161">
    <property type="entry name" value="Ald_DH/histidinol_DH"/>
</dbReference>
<reference evidence="7" key="1">
    <citation type="journal article" date="2014" name="Genome Announc.">
        <title>Draft Genome Sequence of Marine Flavobacterium Jejuia pallidilutea Strain 11shimoA1 and Pigmentation Mutants.</title>
        <authorList>
            <person name="Takatani N."/>
            <person name="Nakanishi M."/>
            <person name="Meirelles P."/>
            <person name="Mino S."/>
            <person name="Suda W."/>
            <person name="Oshima K."/>
            <person name="Hattori M."/>
            <person name="Ohkuma M."/>
            <person name="Hosokawa M."/>
            <person name="Miyashita K."/>
            <person name="Thompson F.L."/>
            <person name="Niwa A."/>
            <person name="Sawabe T."/>
            <person name="Sawabe T."/>
        </authorList>
    </citation>
    <scope>NUCLEOTIDE SEQUENCE [LARGE SCALE GENOMIC DNA]</scope>
    <source>
        <strain evidence="7">JCM 19538</strain>
    </source>
</reference>
<dbReference type="FunFam" id="3.40.605.10:FF:000007">
    <property type="entry name" value="NAD/NADP-dependent betaine aldehyde dehydrogenase"/>
    <property type="match status" value="1"/>
</dbReference>
<dbReference type="Gene3D" id="3.40.605.10">
    <property type="entry name" value="Aldehyde Dehydrogenase, Chain A, domain 1"/>
    <property type="match status" value="1"/>
</dbReference>
<evidence type="ECO:0000256" key="2">
    <source>
        <dbReference type="ARBA" id="ARBA00023002"/>
    </source>
</evidence>
<gene>
    <name evidence="6" type="ORF">JCM19538_736</name>
</gene>
<dbReference type="InterPro" id="IPR016162">
    <property type="entry name" value="Ald_DH_N"/>
</dbReference>
<dbReference type="EMBL" id="BBNY01000070">
    <property type="protein sequence ID" value="GAL90269.1"/>
    <property type="molecule type" value="Genomic_DNA"/>
</dbReference>
<accession>A0A098LV49</accession>
<dbReference type="Pfam" id="PF00171">
    <property type="entry name" value="Aldedh"/>
    <property type="match status" value="1"/>
</dbReference>
<comment type="similarity">
    <text evidence="1 4">Belongs to the aldehyde dehydrogenase family.</text>
</comment>
<evidence type="ECO:0000256" key="3">
    <source>
        <dbReference type="PROSITE-ProRule" id="PRU10007"/>
    </source>
</evidence>
<evidence type="ECO:0000313" key="6">
    <source>
        <dbReference type="EMBL" id="GAL90269.1"/>
    </source>
</evidence>
<dbReference type="RefSeq" id="WP_045372370.1">
    <property type="nucleotide sequence ID" value="NZ_BBNY01000070.1"/>
</dbReference>
<evidence type="ECO:0000259" key="5">
    <source>
        <dbReference type="Pfam" id="PF00171"/>
    </source>
</evidence>
<dbReference type="InterPro" id="IPR015590">
    <property type="entry name" value="Aldehyde_DH_dom"/>
</dbReference>
<feature type="domain" description="Aldehyde dehydrogenase" evidence="5">
    <location>
        <begin position="21"/>
        <end position="483"/>
    </location>
</feature>
<evidence type="ECO:0000256" key="1">
    <source>
        <dbReference type="ARBA" id="ARBA00009986"/>
    </source>
</evidence>
<protein>
    <submittedName>
        <fullName evidence="6">Aldehyde dehydrogenase</fullName>
        <ecNumber evidence="6">1.2.1.3</ecNumber>
    </submittedName>
</protein>
<dbReference type="InterPro" id="IPR016163">
    <property type="entry name" value="Ald_DH_C"/>
</dbReference>
<sequence>MSKFKVPNKPNIYQNFVNGSYVDSSSNETFERVSPGHGNVIGKYPLSNKKDTDEAISVAKKTFKSSEWSNMAGSDREKIIRKAAAIIRERAEELALIETLESGKPISQALDEMEWAAGIWDYAATLARHIAGDVNTNVGSDMTAMIQKVPVGVVGMITPWNFPLLIISQKLPIALAAGCTAVIKPSEMTPGTTLLLGGILKEAGLPDGVVNILSGYGDPVGMTLAASEEVDMITFTGSTAVGKHIVRAAANNLKKVELELGGKNPQIIFPDADIDALIDAVVFGIYFNMGECCNSGSRIIIHESVAKGFEEKVIEHAKKVKTGDPLDPSVKVGAIINNMQFDKIMEYINSGISQGATVKLGGKPLDSEKGNYIEPTIFSDVKPDMDIACDEIFGPVLSILKFKTIEEAIEIANGTEYGLSAGVWTKDLDTAMIMTRKIEAGTVWVNNWMSGYPEIPFGGMKQSGLGRELGPHAIDEFMEIKSVLIKTGATPGNWVGQ</sequence>
<feature type="active site" evidence="3">
    <location>
        <position position="259"/>
    </location>
</feature>
<dbReference type="Gene3D" id="3.40.309.10">
    <property type="entry name" value="Aldehyde Dehydrogenase, Chain A, domain 2"/>
    <property type="match status" value="1"/>
</dbReference>
<dbReference type="InterPro" id="IPR029510">
    <property type="entry name" value="Ald_DH_CS_GLU"/>
</dbReference>